<comment type="caution">
    <text evidence="1">The sequence shown here is derived from an EMBL/GenBank/DDBJ whole genome shotgun (WGS) entry which is preliminary data.</text>
</comment>
<dbReference type="Proteomes" id="UP000600214">
    <property type="component" value="Unassembled WGS sequence"/>
</dbReference>
<name>A0ABQ1YI46_9BACT</name>
<sequence>MNEPISDSKYFDGQFVYAKVNPGQKLIIRRYYKRIYYCRAVDGSEKEYAFFEKEISPDS</sequence>
<accession>A0ABQ1YI46</accession>
<gene>
    <name evidence="1" type="ORF">GCM10007423_11280</name>
</gene>
<organism evidence="1 2">
    <name type="scientific">Dyadobacter endophyticus</name>
    <dbReference type="NCBI Taxonomy" id="1749036"/>
    <lineage>
        <taxon>Bacteria</taxon>
        <taxon>Pseudomonadati</taxon>
        <taxon>Bacteroidota</taxon>
        <taxon>Cytophagia</taxon>
        <taxon>Cytophagales</taxon>
        <taxon>Spirosomataceae</taxon>
        <taxon>Dyadobacter</taxon>
    </lineage>
</organism>
<dbReference type="EMBL" id="BMIA01000001">
    <property type="protein sequence ID" value="GGH26367.1"/>
    <property type="molecule type" value="Genomic_DNA"/>
</dbReference>
<keyword evidence="2" id="KW-1185">Reference proteome</keyword>
<protein>
    <submittedName>
        <fullName evidence="1">Uncharacterized protein</fullName>
    </submittedName>
</protein>
<evidence type="ECO:0000313" key="2">
    <source>
        <dbReference type="Proteomes" id="UP000600214"/>
    </source>
</evidence>
<proteinExistence type="predicted"/>
<evidence type="ECO:0000313" key="1">
    <source>
        <dbReference type="EMBL" id="GGH26367.1"/>
    </source>
</evidence>
<reference evidence="2" key="1">
    <citation type="journal article" date="2019" name="Int. J. Syst. Evol. Microbiol.">
        <title>The Global Catalogue of Microorganisms (GCM) 10K type strain sequencing project: providing services to taxonomists for standard genome sequencing and annotation.</title>
        <authorList>
            <consortium name="The Broad Institute Genomics Platform"/>
            <consortium name="The Broad Institute Genome Sequencing Center for Infectious Disease"/>
            <person name="Wu L."/>
            <person name="Ma J."/>
        </authorList>
    </citation>
    <scope>NUCLEOTIDE SEQUENCE [LARGE SCALE GENOMIC DNA]</scope>
    <source>
        <strain evidence="2">CGMCC 1.15288</strain>
    </source>
</reference>